<dbReference type="PROSITE" id="PS50042">
    <property type="entry name" value="CNMP_BINDING_3"/>
    <property type="match status" value="1"/>
</dbReference>
<dbReference type="CDD" id="cd00038">
    <property type="entry name" value="CAP_ED"/>
    <property type="match status" value="1"/>
</dbReference>
<evidence type="ECO:0000313" key="2">
    <source>
        <dbReference type="EMBL" id="GCE93982.1"/>
    </source>
</evidence>
<comment type="caution">
    <text evidence="2">The sequence shown here is derived from an EMBL/GenBank/DDBJ whole genome shotgun (WGS) entry which is preliminary data.</text>
</comment>
<dbReference type="Gene3D" id="2.60.120.10">
    <property type="entry name" value="Jelly Rolls"/>
    <property type="match status" value="1"/>
</dbReference>
<accession>A0A5M3T5U0</accession>
<dbReference type="PANTHER" id="PTHR23011:SF28">
    <property type="entry name" value="CYCLIC NUCLEOTIDE-BINDING DOMAIN CONTAINING PROTEIN"/>
    <property type="match status" value="1"/>
</dbReference>
<gene>
    <name evidence="2" type="ORF">NIES46_20340</name>
</gene>
<dbReference type="EMBL" id="BIMW01000085">
    <property type="protein sequence ID" value="GCE93982.1"/>
    <property type="molecule type" value="Genomic_DNA"/>
</dbReference>
<dbReference type="SUPFAM" id="SSF51206">
    <property type="entry name" value="cAMP-binding domain-like"/>
    <property type="match status" value="1"/>
</dbReference>
<dbReference type="Proteomes" id="UP000326169">
    <property type="component" value="Unassembled WGS sequence"/>
</dbReference>
<protein>
    <recommendedName>
        <fullName evidence="1">Cyclic nucleotide-binding domain-containing protein</fullName>
    </recommendedName>
</protein>
<dbReference type="GeneID" id="301682890"/>
<dbReference type="RefSeq" id="WP_006617983.1">
    <property type="nucleotide sequence ID" value="NZ_BIMW01000085.1"/>
</dbReference>
<dbReference type="SMART" id="SM00100">
    <property type="entry name" value="cNMP"/>
    <property type="match status" value="1"/>
</dbReference>
<feature type="domain" description="Cyclic nucleotide-binding" evidence="1">
    <location>
        <begin position="11"/>
        <end position="126"/>
    </location>
</feature>
<proteinExistence type="predicted"/>
<dbReference type="PANTHER" id="PTHR23011">
    <property type="entry name" value="CYCLIC NUCLEOTIDE-BINDING DOMAIN CONTAINING PROTEIN"/>
    <property type="match status" value="1"/>
</dbReference>
<evidence type="ECO:0000313" key="3">
    <source>
        <dbReference type="Proteomes" id="UP000326169"/>
    </source>
</evidence>
<name>A0A5M3T5U0_LIMPL</name>
<dbReference type="InterPro" id="IPR018490">
    <property type="entry name" value="cNMP-bd_dom_sf"/>
</dbReference>
<dbReference type="Pfam" id="PF00027">
    <property type="entry name" value="cNMP_binding"/>
    <property type="match status" value="1"/>
</dbReference>
<reference evidence="2 3" key="1">
    <citation type="journal article" date="2019" name="J Genomics">
        <title>The Draft Genome of a Hydrogen-producing Cyanobacterium, Arthrospira platensis NIES-46.</title>
        <authorList>
            <person name="Suzuki S."/>
            <person name="Yamaguchi H."/>
            <person name="Kawachi M."/>
        </authorList>
    </citation>
    <scope>NUCLEOTIDE SEQUENCE [LARGE SCALE GENOMIC DNA]</scope>
    <source>
        <strain evidence="2 3">NIES-46</strain>
    </source>
</reference>
<evidence type="ECO:0000259" key="1">
    <source>
        <dbReference type="PROSITE" id="PS50042"/>
    </source>
</evidence>
<dbReference type="InterPro" id="IPR014710">
    <property type="entry name" value="RmlC-like_jellyroll"/>
</dbReference>
<organism evidence="2 3">
    <name type="scientific">Limnospira platensis NIES-46</name>
    <dbReference type="NCBI Taxonomy" id="1236695"/>
    <lineage>
        <taxon>Bacteria</taxon>
        <taxon>Bacillati</taxon>
        <taxon>Cyanobacteriota</taxon>
        <taxon>Cyanophyceae</taxon>
        <taxon>Oscillatoriophycideae</taxon>
        <taxon>Oscillatoriales</taxon>
        <taxon>Sirenicapillariaceae</taxon>
        <taxon>Limnospira</taxon>
    </lineage>
</organism>
<keyword evidence="3" id="KW-1185">Reference proteome</keyword>
<dbReference type="InterPro" id="IPR000595">
    <property type="entry name" value="cNMP-bd_dom"/>
</dbReference>
<sequence length="186" mass="21326">MDEKSKKALFILGGLDEDDLRWVAYQGRLQTLEQGEILIHEGTPINALYIILSGTLRVYIHSNNNHDRDLAYLSQGELVGEISFLDNRAPVATVEAVETTELLAIPRYQLTSKLRSSSKFSARFYQGICWCLANRMRGTVRQLGYQSSEPEQDILFGCEFTQNMQDFMIVAEAKLNWLIHKIHQMR</sequence>